<proteinExistence type="predicted"/>
<accession>B1HSE4</accession>
<gene>
    <name evidence="1" type="ordered locus">Bsph_1821</name>
</gene>
<dbReference type="AlphaFoldDB" id="B1HSE4"/>
<dbReference type="RefSeq" id="WP_012293513.1">
    <property type="nucleotide sequence ID" value="NC_010382.1"/>
</dbReference>
<dbReference type="KEGG" id="lsp:Bsph_1821"/>
<dbReference type="HOGENOM" id="CLU_3119480_0_0_9"/>
<dbReference type="Proteomes" id="UP000002164">
    <property type="component" value="Chromosome"/>
</dbReference>
<sequence>MIIPLLGATFVAVRGRGSFEGVYGAKLNVKTYDITDKNKAKVVDSSNINL</sequence>
<dbReference type="EMBL" id="CP000817">
    <property type="protein sequence ID" value="ACA39415.1"/>
    <property type="molecule type" value="Genomic_DNA"/>
</dbReference>
<name>B1HSE4_LYSSC</name>
<evidence type="ECO:0000313" key="2">
    <source>
        <dbReference type="Proteomes" id="UP000002164"/>
    </source>
</evidence>
<reference evidence="1 2" key="1">
    <citation type="journal article" date="2008" name="J. Bacteriol.">
        <title>Complete genome sequence of the mosquitocidal bacterium Bacillus sphaericus C3-41 and comparison with those of closely related Bacillus species.</title>
        <authorList>
            <person name="Hu X."/>
            <person name="Fan W."/>
            <person name="Han B."/>
            <person name="Liu H."/>
            <person name="Zheng D."/>
            <person name="Li Q."/>
            <person name="Dong W."/>
            <person name="Yan J."/>
            <person name="Gao M."/>
            <person name="Berry C."/>
            <person name="Yuan Z."/>
        </authorList>
    </citation>
    <scope>NUCLEOTIDE SEQUENCE [LARGE SCALE GENOMIC DNA]</scope>
    <source>
        <strain evidence="1 2">C3-41</strain>
    </source>
</reference>
<protein>
    <submittedName>
        <fullName evidence="1">Uncharacterized protein</fullName>
    </submittedName>
</protein>
<organism evidence="1 2">
    <name type="scientific">Lysinibacillus sphaericus (strain C3-41)</name>
    <dbReference type="NCBI Taxonomy" id="444177"/>
    <lineage>
        <taxon>Bacteria</taxon>
        <taxon>Bacillati</taxon>
        <taxon>Bacillota</taxon>
        <taxon>Bacilli</taxon>
        <taxon>Bacillales</taxon>
        <taxon>Bacillaceae</taxon>
        <taxon>Lysinibacillus</taxon>
    </lineage>
</organism>
<dbReference type="EnsemblBacteria" id="ACA39415">
    <property type="protein sequence ID" value="ACA39415"/>
    <property type="gene ID" value="Bsph_1821"/>
</dbReference>
<evidence type="ECO:0000313" key="1">
    <source>
        <dbReference type="EMBL" id="ACA39415.1"/>
    </source>
</evidence>